<evidence type="ECO:0000313" key="3">
    <source>
        <dbReference type="Proteomes" id="UP000031668"/>
    </source>
</evidence>
<dbReference type="Proteomes" id="UP000031668">
    <property type="component" value="Unassembled WGS sequence"/>
</dbReference>
<dbReference type="GO" id="GO:0032434">
    <property type="term" value="P:regulation of proteasomal ubiquitin-dependent protein catabolic process"/>
    <property type="evidence" value="ECO:0007669"/>
    <property type="project" value="TreeGrafter"/>
</dbReference>
<dbReference type="OrthoDB" id="10258297at2759"/>
<evidence type="ECO:0000259" key="1">
    <source>
        <dbReference type="Pfam" id="PF09743"/>
    </source>
</evidence>
<organism evidence="2 3">
    <name type="scientific">Thelohanellus kitauei</name>
    <name type="common">Myxosporean</name>
    <dbReference type="NCBI Taxonomy" id="669202"/>
    <lineage>
        <taxon>Eukaryota</taxon>
        <taxon>Metazoa</taxon>
        <taxon>Cnidaria</taxon>
        <taxon>Myxozoa</taxon>
        <taxon>Myxosporea</taxon>
        <taxon>Bivalvulida</taxon>
        <taxon>Platysporina</taxon>
        <taxon>Myxobolidae</taxon>
        <taxon>Thelohanellus</taxon>
    </lineage>
</organism>
<reference evidence="2 3" key="1">
    <citation type="journal article" date="2014" name="Genome Biol. Evol.">
        <title>The genome of the myxosporean Thelohanellus kitauei shows adaptations to nutrient acquisition within its fish host.</title>
        <authorList>
            <person name="Yang Y."/>
            <person name="Xiong J."/>
            <person name="Zhou Z."/>
            <person name="Huo F."/>
            <person name="Miao W."/>
            <person name="Ran C."/>
            <person name="Liu Y."/>
            <person name="Zhang J."/>
            <person name="Feng J."/>
            <person name="Wang M."/>
            <person name="Wang M."/>
            <person name="Wang L."/>
            <person name="Yao B."/>
        </authorList>
    </citation>
    <scope>NUCLEOTIDE SEQUENCE [LARGE SCALE GENOMIC DNA]</scope>
    <source>
        <strain evidence="2">Wuqing</strain>
    </source>
</reference>
<feature type="domain" description="E3 UFM1-protein ligase 1-like N-terminal" evidence="1">
    <location>
        <begin position="4"/>
        <end position="254"/>
    </location>
</feature>
<dbReference type="GO" id="GO:1990592">
    <property type="term" value="P:protein K69-linked ufmylation"/>
    <property type="evidence" value="ECO:0007669"/>
    <property type="project" value="TreeGrafter"/>
</dbReference>
<dbReference type="PANTHER" id="PTHR31057">
    <property type="entry name" value="E3 UFM1-PROTEIN LIGASE 1"/>
    <property type="match status" value="1"/>
</dbReference>
<gene>
    <name evidence="2" type="ORF">RF11_00615</name>
</gene>
<dbReference type="Pfam" id="PF09743">
    <property type="entry name" value="E3_UFM1_ligase"/>
    <property type="match status" value="1"/>
</dbReference>
<comment type="caution">
    <text evidence="2">The sequence shown here is derived from an EMBL/GenBank/DDBJ whole genome shotgun (WGS) entry which is preliminary data.</text>
</comment>
<dbReference type="AlphaFoldDB" id="A0A0C2NCL1"/>
<keyword evidence="3" id="KW-1185">Reference proteome</keyword>
<proteinExistence type="predicted"/>
<protein>
    <submittedName>
        <fullName evidence="2">E3 UFM1-protein ligase 1</fullName>
    </submittedName>
</protein>
<accession>A0A0C2NCL1</accession>
<keyword evidence="2" id="KW-0436">Ligase</keyword>
<dbReference type="InterPro" id="IPR056579">
    <property type="entry name" value="Ufl1_N"/>
</dbReference>
<dbReference type="EMBL" id="JWZT01001660">
    <property type="protein sequence ID" value="KII71707.1"/>
    <property type="molecule type" value="Genomic_DNA"/>
</dbReference>
<dbReference type="GO" id="GO:0005789">
    <property type="term" value="C:endoplasmic reticulum membrane"/>
    <property type="evidence" value="ECO:0007669"/>
    <property type="project" value="TreeGrafter"/>
</dbReference>
<sequence length="719" mass="82999">MDQIQRLALRLKEAQQKKTSNYLPERYCVDLINLSSQRGFLKVIHTADGKEYVTPVKLRREICDKISENGGRINILLLTQLLNVDRSHVLKYTKEICAASEGKIYVLNDDEIINNVYLDRIAQETQDVLETKGIMHYNELTTRFGLPLDFLLNAFKSRADQTLMGFEHLKQHASFVSDFYIRKQRARALGYLLACSGPHPISLVSKSLGLEDSFISRITKEFLDEKKLIGKIYHSIYFPVDTFERIRKSLIDELGECLYLSFRRVRDFIPIDPVVFIKEILKSEGIKVHYLTKMVVMQQFIDDVATHINQVNESGHYKSLNDLFDQNFEQQDKISIIEASFKQLNIVTDLEDSKINFVRESLLIFSTRFVASLAEKMIQMTKNRTLELLASDPNFKKSLLKLKNESLSNLEQSKKRQRASTYHNDSIKLLADFFPPSKFKHNFENELEFDGSDEVFNKSYKTNKDRLESLLGDVTKRLNLLLLYKKSTEIFEPENMVKSLLKTIGSLVCDNLLRIYIFRISKSLQLSQQDFKTLSSDDEMSPKDRSSLLKIIPDSSHMQLLSSLFQSLTNWNNFIQAIQNVKDRSVCNVQIKLNLKKPDEKLSIEIHVEYLSKIFETCKNIHSNLTEMSTVFRACVSSMFSKYCHKYLVFPPKYISEVIEKLSGQVEPSTLTQINDIKTRIVKLLSNKNSQDQEIPNSLVVSLDALVLESKQALETIDS</sequence>
<dbReference type="GO" id="GO:0034976">
    <property type="term" value="P:response to endoplasmic reticulum stress"/>
    <property type="evidence" value="ECO:0007669"/>
    <property type="project" value="TreeGrafter"/>
</dbReference>
<evidence type="ECO:0000313" key="2">
    <source>
        <dbReference type="EMBL" id="KII71707.1"/>
    </source>
</evidence>
<dbReference type="PANTHER" id="PTHR31057:SF0">
    <property type="entry name" value="E3 UFM1-PROTEIN LIGASE 1"/>
    <property type="match status" value="1"/>
</dbReference>
<dbReference type="InterPro" id="IPR018611">
    <property type="entry name" value="Ufl1"/>
</dbReference>
<dbReference type="GO" id="GO:0016874">
    <property type="term" value="F:ligase activity"/>
    <property type="evidence" value="ECO:0007669"/>
    <property type="project" value="UniProtKB-KW"/>
</dbReference>
<dbReference type="GO" id="GO:0061666">
    <property type="term" value="F:UFM1 ligase activity"/>
    <property type="evidence" value="ECO:0007669"/>
    <property type="project" value="InterPro"/>
</dbReference>
<name>A0A0C2NCL1_THEKT</name>